<comment type="caution">
    <text evidence="2">The sequence shown here is derived from an EMBL/GenBank/DDBJ whole genome shotgun (WGS) entry which is preliminary data.</text>
</comment>
<protein>
    <submittedName>
        <fullName evidence="2">Uncharacterized protein</fullName>
    </submittedName>
</protein>
<proteinExistence type="predicted"/>
<sequence length="145" mass="16302">MAPRKKAPTPEGNTDSESDVHQSPTMPPGLELMVENIDRIRGKRTQIRKDIEQDFMKSVSSMKSRITKHYKAEKAERSKVMLQKMDRLQEAVDKQVACEHVIENIISSLLEEGKNLAALMDAVHTGRRKAADAGVTPGNHQEKVR</sequence>
<evidence type="ECO:0000256" key="1">
    <source>
        <dbReference type="SAM" id="MobiDB-lite"/>
    </source>
</evidence>
<evidence type="ECO:0000313" key="3">
    <source>
        <dbReference type="Proteomes" id="UP001408356"/>
    </source>
</evidence>
<accession>A0ABR2UQY8</accession>
<feature type="region of interest" description="Disordered" evidence="1">
    <location>
        <begin position="1"/>
        <end position="30"/>
    </location>
</feature>
<dbReference type="EMBL" id="JARVKF010000401">
    <property type="protein sequence ID" value="KAK9417062.1"/>
    <property type="molecule type" value="Genomic_DNA"/>
</dbReference>
<evidence type="ECO:0000313" key="2">
    <source>
        <dbReference type="EMBL" id="KAK9417062.1"/>
    </source>
</evidence>
<organism evidence="2 3">
    <name type="scientific">Seiridium unicorne</name>
    <dbReference type="NCBI Taxonomy" id="138068"/>
    <lineage>
        <taxon>Eukaryota</taxon>
        <taxon>Fungi</taxon>
        <taxon>Dikarya</taxon>
        <taxon>Ascomycota</taxon>
        <taxon>Pezizomycotina</taxon>
        <taxon>Sordariomycetes</taxon>
        <taxon>Xylariomycetidae</taxon>
        <taxon>Amphisphaeriales</taxon>
        <taxon>Sporocadaceae</taxon>
        <taxon>Seiridium</taxon>
    </lineage>
</organism>
<gene>
    <name evidence="2" type="ORF">SUNI508_09080</name>
</gene>
<dbReference type="Proteomes" id="UP001408356">
    <property type="component" value="Unassembled WGS sequence"/>
</dbReference>
<name>A0ABR2UQY8_9PEZI</name>
<reference evidence="2 3" key="1">
    <citation type="journal article" date="2024" name="J. Plant Pathol.">
        <title>Sequence and assembly of the genome of Seiridium unicorne, isolate CBS 538.82, causal agent of cypress canker disease.</title>
        <authorList>
            <person name="Scali E."/>
            <person name="Rocca G.D."/>
            <person name="Danti R."/>
            <person name="Garbelotto M."/>
            <person name="Barberini S."/>
            <person name="Baroncelli R."/>
            <person name="Emiliani G."/>
        </authorList>
    </citation>
    <scope>NUCLEOTIDE SEQUENCE [LARGE SCALE GENOMIC DNA]</scope>
    <source>
        <strain evidence="2 3">BM-138-508</strain>
    </source>
</reference>
<keyword evidence="3" id="KW-1185">Reference proteome</keyword>